<dbReference type="EMBL" id="VDCQ01000026">
    <property type="protein sequence ID" value="TNJ64749.1"/>
    <property type="molecule type" value="Genomic_DNA"/>
</dbReference>
<dbReference type="CDD" id="cd00761">
    <property type="entry name" value="Glyco_tranf_GTA_type"/>
    <property type="match status" value="1"/>
</dbReference>
<proteinExistence type="predicted"/>
<keyword evidence="1" id="KW-1133">Transmembrane helix</keyword>
<keyword evidence="1" id="KW-0472">Membrane</keyword>
<accession>A0A5C4T8T3</accession>
<keyword evidence="3" id="KW-1185">Reference proteome</keyword>
<keyword evidence="1" id="KW-0812">Transmembrane</keyword>
<name>A0A5C4T8T3_9BACL</name>
<evidence type="ECO:0000256" key="1">
    <source>
        <dbReference type="SAM" id="Phobius"/>
    </source>
</evidence>
<comment type="caution">
    <text evidence="2">The sequence shown here is derived from an EMBL/GenBank/DDBJ whole genome shotgun (WGS) entry which is preliminary data.</text>
</comment>
<dbReference type="RefSeq" id="WP_139603820.1">
    <property type="nucleotide sequence ID" value="NZ_VDCQ01000026.1"/>
</dbReference>
<dbReference type="AlphaFoldDB" id="A0A5C4T8T3"/>
<evidence type="ECO:0008006" key="4">
    <source>
        <dbReference type="Google" id="ProtNLM"/>
    </source>
</evidence>
<sequence length="134" mass="15706">MIVGLLSIFGAYGLAIALVHLGRSRFRWNRRKPIHYVLITRNNAMQIEWYLRTLLFVSRLKARTIHIVVMDERSEDDTMAIAGRLAATRPDHIEISEWNESAQLDQLITRYENEEVVLVRLSNEKEMQNIPLFQ</sequence>
<dbReference type="Proteomes" id="UP000307943">
    <property type="component" value="Unassembled WGS sequence"/>
</dbReference>
<feature type="transmembrane region" description="Helical" evidence="1">
    <location>
        <begin position="6"/>
        <end position="22"/>
    </location>
</feature>
<reference evidence="2 3" key="1">
    <citation type="submission" date="2019-05" db="EMBL/GenBank/DDBJ databases">
        <title>We sequenced the genome of Paenibacillus hemerocallicola KCTC 33185 for further insight into its adaptation and study the phylogeny of Paenibacillus.</title>
        <authorList>
            <person name="Narsing Rao M.P."/>
        </authorList>
    </citation>
    <scope>NUCLEOTIDE SEQUENCE [LARGE SCALE GENOMIC DNA]</scope>
    <source>
        <strain evidence="2 3">KCTC 33185</strain>
    </source>
</reference>
<evidence type="ECO:0000313" key="2">
    <source>
        <dbReference type="EMBL" id="TNJ64749.1"/>
    </source>
</evidence>
<organism evidence="2 3">
    <name type="scientific">Paenibacillus hemerocallicola</name>
    <dbReference type="NCBI Taxonomy" id="1172614"/>
    <lineage>
        <taxon>Bacteria</taxon>
        <taxon>Bacillati</taxon>
        <taxon>Bacillota</taxon>
        <taxon>Bacilli</taxon>
        <taxon>Bacillales</taxon>
        <taxon>Paenibacillaceae</taxon>
        <taxon>Paenibacillus</taxon>
    </lineage>
</organism>
<gene>
    <name evidence="2" type="ORF">FE784_19095</name>
</gene>
<evidence type="ECO:0000313" key="3">
    <source>
        <dbReference type="Proteomes" id="UP000307943"/>
    </source>
</evidence>
<dbReference type="OrthoDB" id="2990399at2"/>
<protein>
    <recommendedName>
        <fullName evidence="4">Glycosyltransferase</fullName>
    </recommendedName>
</protein>